<evidence type="ECO:0000313" key="3">
    <source>
        <dbReference type="EMBL" id="PIP57867.1"/>
    </source>
</evidence>
<dbReference type="AlphaFoldDB" id="A0A2H0BJM6"/>
<comment type="similarity">
    <text evidence="1 2">Belongs to the phD/YefM antitoxin family.</text>
</comment>
<dbReference type="EMBL" id="PCSW01000024">
    <property type="protein sequence ID" value="PIP57867.1"/>
    <property type="molecule type" value="Genomic_DNA"/>
</dbReference>
<comment type="caution">
    <text evidence="3">The sequence shown here is derived from an EMBL/GenBank/DDBJ whole genome shotgun (WGS) entry which is preliminary data.</text>
</comment>
<comment type="function">
    <text evidence="2">Antitoxin component of a type II toxin-antitoxin (TA) system.</text>
</comment>
<proteinExistence type="inferred from homology"/>
<dbReference type="InterPro" id="IPR006442">
    <property type="entry name" value="Antitoxin_Phd/YefM"/>
</dbReference>
<evidence type="ECO:0000256" key="1">
    <source>
        <dbReference type="ARBA" id="ARBA00009981"/>
    </source>
</evidence>
<protein>
    <recommendedName>
        <fullName evidence="2">Antitoxin</fullName>
    </recommendedName>
</protein>
<accession>A0A2H0BJM6</accession>
<dbReference type="InterPro" id="IPR036165">
    <property type="entry name" value="YefM-like_sf"/>
</dbReference>
<dbReference type="NCBIfam" id="TIGR01552">
    <property type="entry name" value="phd_fam"/>
    <property type="match status" value="1"/>
</dbReference>
<dbReference type="Proteomes" id="UP000229847">
    <property type="component" value="Unassembled WGS sequence"/>
</dbReference>
<evidence type="ECO:0000256" key="2">
    <source>
        <dbReference type="RuleBase" id="RU362080"/>
    </source>
</evidence>
<sequence>MITIPDMANVADLQRDYRGLVNGLKKTGKPVVILSNGNPDIVVMDVATYNSYTQNLKELQEMYLLDMAKEGMKEYKEGDTKTLKKDQKLLDLLD</sequence>
<dbReference type="SUPFAM" id="SSF143120">
    <property type="entry name" value="YefM-like"/>
    <property type="match status" value="1"/>
</dbReference>
<organism evidence="3 4">
    <name type="scientific">Candidatus Woesebacteria bacterium CG22_combo_CG10-13_8_21_14_all_39_10</name>
    <dbReference type="NCBI Taxonomy" id="1975059"/>
    <lineage>
        <taxon>Bacteria</taxon>
        <taxon>Candidatus Woeseibacteriota</taxon>
    </lineage>
</organism>
<gene>
    <name evidence="3" type="ORF">COX03_00810</name>
</gene>
<evidence type="ECO:0000313" key="4">
    <source>
        <dbReference type="Proteomes" id="UP000229847"/>
    </source>
</evidence>
<reference evidence="3 4" key="1">
    <citation type="submission" date="2017-09" db="EMBL/GenBank/DDBJ databases">
        <title>Depth-based differentiation of microbial function through sediment-hosted aquifers and enrichment of novel symbionts in the deep terrestrial subsurface.</title>
        <authorList>
            <person name="Probst A.J."/>
            <person name="Ladd B."/>
            <person name="Jarett J.K."/>
            <person name="Geller-Mcgrath D.E."/>
            <person name="Sieber C.M."/>
            <person name="Emerson J.B."/>
            <person name="Anantharaman K."/>
            <person name="Thomas B.C."/>
            <person name="Malmstrom R."/>
            <person name="Stieglmeier M."/>
            <person name="Klingl A."/>
            <person name="Woyke T."/>
            <person name="Ryan C.M."/>
            <person name="Banfield J.F."/>
        </authorList>
    </citation>
    <scope>NUCLEOTIDE SEQUENCE [LARGE SCALE GENOMIC DNA]</scope>
    <source>
        <strain evidence="3">CG22_combo_CG10-13_8_21_14_all_39_10</strain>
    </source>
</reference>
<dbReference type="Pfam" id="PF02604">
    <property type="entry name" value="PhdYeFM_antitox"/>
    <property type="match status" value="1"/>
</dbReference>
<name>A0A2H0BJM6_9BACT</name>